<sequence>VHSLDDVTTVVEDAADVLSVDGAGKVRITVMFPIATRCADPLRDRRDRERETGHTERENDQRQTGQRERDGYLVVDVFGKIILQFRFSSQNLVSKDVLLQEPRVNAEPVGPDGSEEVQRLSKPVGGVVFSDHHVVAAAGRHKDDGPLDPLPALVSLSANIEHAERQTVDLVHLKPGLKNPRSQNSAAQQILQEKKNTVQMSHPECWQPIGRFFTWSVGVCSVRHCPAVVESERKWRTS</sequence>
<accession>A0A8C2X7D0</accession>
<dbReference type="AlphaFoldDB" id="A0A8C2X7D0"/>
<evidence type="ECO:0000313" key="3">
    <source>
        <dbReference type="Proteomes" id="UP000694565"/>
    </source>
</evidence>
<proteinExistence type="predicted"/>
<feature type="region of interest" description="Disordered" evidence="1">
    <location>
        <begin position="43"/>
        <end position="66"/>
    </location>
</feature>
<protein>
    <submittedName>
        <fullName evidence="2">Uncharacterized protein</fullName>
    </submittedName>
</protein>
<reference evidence="2" key="2">
    <citation type="submission" date="2025-09" db="UniProtKB">
        <authorList>
            <consortium name="Ensembl"/>
        </authorList>
    </citation>
    <scope>IDENTIFICATION</scope>
</reference>
<keyword evidence="3" id="KW-1185">Reference proteome</keyword>
<organism evidence="2 3">
    <name type="scientific">Cyclopterus lumpus</name>
    <name type="common">Lumpsucker</name>
    <dbReference type="NCBI Taxonomy" id="8103"/>
    <lineage>
        <taxon>Eukaryota</taxon>
        <taxon>Metazoa</taxon>
        <taxon>Chordata</taxon>
        <taxon>Craniata</taxon>
        <taxon>Vertebrata</taxon>
        <taxon>Euteleostomi</taxon>
        <taxon>Actinopterygii</taxon>
        <taxon>Neopterygii</taxon>
        <taxon>Teleostei</taxon>
        <taxon>Neoteleostei</taxon>
        <taxon>Acanthomorphata</taxon>
        <taxon>Eupercaria</taxon>
        <taxon>Perciformes</taxon>
        <taxon>Cottioidei</taxon>
        <taxon>Cottales</taxon>
        <taxon>Cyclopteridae</taxon>
        <taxon>Cyclopterus</taxon>
    </lineage>
</organism>
<name>A0A8C2X7D0_CYCLU</name>
<reference evidence="2" key="1">
    <citation type="submission" date="2025-08" db="UniProtKB">
        <authorList>
            <consortium name="Ensembl"/>
        </authorList>
    </citation>
    <scope>IDENTIFICATION</scope>
</reference>
<evidence type="ECO:0000256" key="1">
    <source>
        <dbReference type="SAM" id="MobiDB-lite"/>
    </source>
</evidence>
<evidence type="ECO:0000313" key="2">
    <source>
        <dbReference type="Ensembl" id="ENSCLMP00005013102.1"/>
    </source>
</evidence>
<dbReference type="GeneTree" id="ENSGT00940000177091"/>
<dbReference type="Proteomes" id="UP000694565">
    <property type="component" value="Unplaced"/>
</dbReference>
<dbReference type="Ensembl" id="ENSCLMT00005014030.1">
    <property type="protein sequence ID" value="ENSCLMP00005013102.1"/>
    <property type="gene ID" value="ENSCLMG00005006977.1"/>
</dbReference>